<dbReference type="AlphaFoldDB" id="A0AAV4LSD4"/>
<dbReference type="RefSeq" id="XP_067714774.1">
    <property type="nucleotide sequence ID" value="XM_067858673.1"/>
</dbReference>
<accession>A0AAV4LSD4</accession>
<dbReference type="EMBL" id="BPLF01000002">
    <property type="protein sequence ID" value="GIX62705.1"/>
    <property type="molecule type" value="Genomic_DNA"/>
</dbReference>
<organism evidence="1 2">
    <name type="scientific">Babesia caballi</name>
    <dbReference type="NCBI Taxonomy" id="5871"/>
    <lineage>
        <taxon>Eukaryota</taxon>
        <taxon>Sar</taxon>
        <taxon>Alveolata</taxon>
        <taxon>Apicomplexa</taxon>
        <taxon>Aconoidasida</taxon>
        <taxon>Piroplasmida</taxon>
        <taxon>Babesiidae</taxon>
        <taxon>Babesia</taxon>
    </lineage>
</organism>
<reference evidence="1 2" key="1">
    <citation type="submission" date="2021-06" db="EMBL/GenBank/DDBJ databases">
        <title>Genome sequence of Babesia caballi.</title>
        <authorList>
            <person name="Yamagishi J."/>
            <person name="Kidaka T."/>
            <person name="Ochi A."/>
        </authorList>
    </citation>
    <scope>NUCLEOTIDE SEQUENCE [LARGE SCALE GENOMIC DNA]</scope>
    <source>
        <strain evidence="1">USDA-D6B2</strain>
    </source>
</reference>
<dbReference type="GeneID" id="94194186"/>
<proteinExistence type="predicted"/>
<sequence length="293" mass="31769">MKMTEKLAYYSLTKEPADLKEAVDWMVRITGGDNIFPSDTDKLVKALNGVCDLKHAGNLGIELQNRIIGLGSALKTFIGYDSDKTIGNNGIGKDGKVKRPGEINAYTPAYYGSSWALGVEIGVEWSKKINKRKAIRCFFSAIQHIYVGLTELYYNCKKDWKNDNLGGISGGTDLKQFMNDNGFDKAKLNSNMTGKQIISQSLQDFNEFTTAYNSAGQNPSLADFRSQLEQNASTSPSNYPLSALYILATYVYVQSSSPVTPSFAGYSGLTALAGGAYGFNLGGLGTLMSALLA</sequence>
<protein>
    <submittedName>
        <fullName evidence="1">Variant erythrocyte surface antigen-1 family protein</fullName>
    </submittedName>
</protein>
<dbReference type="Proteomes" id="UP001497744">
    <property type="component" value="Unassembled WGS sequence"/>
</dbReference>
<comment type="caution">
    <text evidence="1">The sequence shown here is derived from an EMBL/GenBank/DDBJ whole genome shotgun (WGS) entry which is preliminary data.</text>
</comment>
<name>A0AAV4LSD4_BABCB</name>
<evidence type="ECO:0000313" key="2">
    <source>
        <dbReference type="Proteomes" id="UP001497744"/>
    </source>
</evidence>
<keyword evidence="2" id="KW-1185">Reference proteome</keyword>
<evidence type="ECO:0000313" key="1">
    <source>
        <dbReference type="EMBL" id="GIX62705.1"/>
    </source>
</evidence>
<gene>
    <name evidence="1" type="ORF">BcabD6B2_21400</name>
</gene>